<dbReference type="EC" id="4.2.3.1" evidence="2"/>
<dbReference type="NCBIfam" id="NF006050">
    <property type="entry name" value="PRK08197.1"/>
    <property type="match status" value="1"/>
</dbReference>
<dbReference type="Proteomes" id="UP000319894">
    <property type="component" value="Unassembled WGS sequence"/>
</dbReference>
<comment type="caution">
    <text evidence="2">The sequence shown here is derived from an EMBL/GenBank/DDBJ whole genome shotgun (WGS) entry which is preliminary data.</text>
</comment>
<dbReference type="InterPro" id="IPR036052">
    <property type="entry name" value="TrpB-like_PALP_sf"/>
</dbReference>
<keyword evidence="2" id="KW-0456">Lyase</keyword>
<dbReference type="Pfam" id="PF00291">
    <property type="entry name" value="PALP"/>
    <property type="match status" value="1"/>
</dbReference>
<feature type="domain" description="Tryptophan synthase beta chain-like PALP" evidence="1">
    <location>
        <begin position="78"/>
        <end position="382"/>
    </location>
</feature>
<evidence type="ECO:0000313" key="2">
    <source>
        <dbReference type="EMBL" id="TSD13389.1"/>
    </source>
</evidence>
<dbReference type="GO" id="GO:0004795">
    <property type="term" value="F:threonine synthase activity"/>
    <property type="evidence" value="ECO:0007669"/>
    <property type="project" value="UniProtKB-EC"/>
</dbReference>
<dbReference type="InterPro" id="IPR050214">
    <property type="entry name" value="Cys_Synth/Cystath_Beta-Synth"/>
</dbReference>
<dbReference type="InParanoid" id="A0A554N7Y3"/>
<dbReference type="OrthoDB" id="341080at2157"/>
<dbReference type="RefSeq" id="WP_144262576.1">
    <property type="nucleotide sequence ID" value="NZ_QMDX01000008.1"/>
</dbReference>
<evidence type="ECO:0000313" key="3">
    <source>
        <dbReference type="Proteomes" id="UP000319894"/>
    </source>
</evidence>
<sequence>MQTTDAFNGLDCLDCGASFDAADGPGRCPDCGGVLDPTYDYESLDLSRESFARDPLTDGHAGIWRYAPVLPVPQSAAVTMDEGSTPLVEAPRLAEELEVGRVLVKDEGRNPTGTFDDRGAALAVSAAAAQGATDVALPSTGNDGQAIASYAARADMESHTFVPSRASFVNKAMINVHGGDMYVVDGRLDDAIEAYEDVIAERDDYHPLRAFVTPYRHEGAKTAYYELLEQLDWELPDAVVCPTGDGVGVTGLAKGARECRDLGLVEETTPLYLAQSEGCAPIVEAFEAGAETAEPWEYPDTVCGALEVPNPAGGRAALRAVRETGGGAVAADDQDIMDTAATVALHEGLEAGVAGAAAAAGAWALSRAGEFGTDDTVVLLNTAAGNKDADLIRSRLMAKGM</sequence>
<dbReference type="EMBL" id="QMDX01000008">
    <property type="protein sequence ID" value="TSD13389.1"/>
    <property type="molecule type" value="Genomic_DNA"/>
</dbReference>
<proteinExistence type="predicted"/>
<dbReference type="Gene3D" id="3.40.50.1100">
    <property type="match status" value="2"/>
</dbReference>
<accession>A0A554N7Y3</accession>
<dbReference type="InterPro" id="IPR001926">
    <property type="entry name" value="TrpB-like_PALP"/>
</dbReference>
<organism evidence="2 3">
    <name type="scientific">Haloglomus irregulare</name>
    <dbReference type="NCBI Taxonomy" id="2234134"/>
    <lineage>
        <taxon>Archaea</taxon>
        <taxon>Methanobacteriati</taxon>
        <taxon>Methanobacteriota</taxon>
        <taxon>Stenosarchaea group</taxon>
        <taxon>Halobacteria</taxon>
        <taxon>Halobacteriales</taxon>
        <taxon>Natronomonadaceae</taxon>
        <taxon>Haloglomus</taxon>
    </lineage>
</organism>
<name>A0A554N7Y3_9EURY</name>
<dbReference type="CDD" id="cd01563">
    <property type="entry name" value="Thr-synth_1"/>
    <property type="match status" value="1"/>
</dbReference>
<dbReference type="SUPFAM" id="SSF53686">
    <property type="entry name" value="Tryptophan synthase beta subunit-like PLP-dependent enzymes"/>
    <property type="match status" value="1"/>
</dbReference>
<protein>
    <submittedName>
        <fullName evidence="2">Threonine synthase</fullName>
        <ecNumber evidence="2">4.2.3.1</ecNumber>
    </submittedName>
</protein>
<evidence type="ECO:0000259" key="1">
    <source>
        <dbReference type="Pfam" id="PF00291"/>
    </source>
</evidence>
<dbReference type="PANTHER" id="PTHR10314">
    <property type="entry name" value="CYSTATHIONINE BETA-SYNTHASE"/>
    <property type="match status" value="1"/>
</dbReference>
<keyword evidence="3" id="KW-1185">Reference proteome</keyword>
<dbReference type="AlphaFoldDB" id="A0A554N7Y3"/>
<gene>
    <name evidence="2" type="ORF">DP107_12925</name>
</gene>
<reference evidence="2 3" key="1">
    <citation type="submission" date="2018-06" db="EMBL/GenBank/DDBJ databases">
        <title>Natronomonas sp. F16-60 a new haloarchaeon isolated from a solar saltern of Isla Cristina, Huelva, Spain.</title>
        <authorList>
            <person name="Duran-Viseras A."/>
            <person name="Sanchez-Porro C."/>
            <person name="Ventosa A."/>
        </authorList>
    </citation>
    <scope>NUCLEOTIDE SEQUENCE [LARGE SCALE GENOMIC DNA]</scope>
    <source>
        <strain evidence="2 3">F16-60</strain>
    </source>
</reference>